<proteinExistence type="predicted"/>
<protein>
    <submittedName>
        <fullName evidence="1">Uncharacterized protein</fullName>
    </submittedName>
</protein>
<gene>
    <name evidence="1" type="ORF">K8W01_21415</name>
</gene>
<dbReference type="AlphaFoldDB" id="A0A921E6X0"/>
<dbReference type="EMBL" id="DYYG01000069">
    <property type="protein sequence ID" value="HJE26216.1"/>
    <property type="molecule type" value="Genomic_DNA"/>
</dbReference>
<accession>A0A921E6X0</accession>
<sequence>MLTALIGAFAPDPGPLAYRAIRLTSSGGVEGVEHIDARDDAEAIALTSRMANAYGVDLWERGRFLDSFPSLSVRVPGAIA</sequence>
<name>A0A921E6X0_9HYPH</name>
<comment type="caution">
    <text evidence="1">The sequence shown here is derived from an EMBL/GenBank/DDBJ whole genome shotgun (WGS) entry which is preliminary data.</text>
</comment>
<evidence type="ECO:0000313" key="1">
    <source>
        <dbReference type="EMBL" id="HJE26216.1"/>
    </source>
</evidence>
<organism evidence="1 2">
    <name type="scientific">Methylorubrum populi</name>
    <dbReference type="NCBI Taxonomy" id="223967"/>
    <lineage>
        <taxon>Bacteria</taxon>
        <taxon>Pseudomonadati</taxon>
        <taxon>Pseudomonadota</taxon>
        <taxon>Alphaproteobacteria</taxon>
        <taxon>Hyphomicrobiales</taxon>
        <taxon>Methylobacteriaceae</taxon>
        <taxon>Methylorubrum</taxon>
    </lineage>
</organism>
<dbReference type="Proteomes" id="UP000742631">
    <property type="component" value="Unassembled WGS sequence"/>
</dbReference>
<reference evidence="1" key="2">
    <citation type="submission" date="2021-09" db="EMBL/GenBank/DDBJ databases">
        <authorList>
            <person name="Gilroy R."/>
        </authorList>
    </citation>
    <scope>NUCLEOTIDE SEQUENCE</scope>
    <source>
        <strain evidence="1">316</strain>
    </source>
</reference>
<reference evidence="1" key="1">
    <citation type="journal article" date="2021" name="PeerJ">
        <title>Extensive microbial diversity within the chicken gut microbiome revealed by metagenomics and culture.</title>
        <authorList>
            <person name="Gilroy R."/>
            <person name="Ravi A."/>
            <person name="Getino M."/>
            <person name="Pursley I."/>
            <person name="Horton D.L."/>
            <person name="Alikhan N.F."/>
            <person name="Baker D."/>
            <person name="Gharbi K."/>
            <person name="Hall N."/>
            <person name="Watson M."/>
            <person name="Adriaenssens E.M."/>
            <person name="Foster-Nyarko E."/>
            <person name="Jarju S."/>
            <person name="Secka A."/>
            <person name="Antonio M."/>
            <person name="Oren A."/>
            <person name="Chaudhuri R.R."/>
            <person name="La Ragione R."/>
            <person name="Hildebrand F."/>
            <person name="Pallen M.J."/>
        </authorList>
    </citation>
    <scope>NUCLEOTIDE SEQUENCE</scope>
    <source>
        <strain evidence="1">316</strain>
    </source>
</reference>
<evidence type="ECO:0000313" key="2">
    <source>
        <dbReference type="Proteomes" id="UP000742631"/>
    </source>
</evidence>